<dbReference type="PROSITE" id="PS50879">
    <property type="entry name" value="RNASE_H_1"/>
    <property type="match status" value="1"/>
</dbReference>
<accession>A0A6P7G0N9</accession>
<dbReference type="SUPFAM" id="SSF53098">
    <property type="entry name" value="Ribonuclease H-like"/>
    <property type="match status" value="1"/>
</dbReference>
<dbReference type="Gene3D" id="3.30.420.10">
    <property type="entry name" value="Ribonuclease H-like superfamily/Ribonuclease H"/>
    <property type="match status" value="1"/>
</dbReference>
<dbReference type="GO" id="GO:0003676">
    <property type="term" value="F:nucleic acid binding"/>
    <property type="evidence" value="ECO:0007669"/>
    <property type="project" value="InterPro"/>
</dbReference>
<dbReference type="Pfam" id="PF00075">
    <property type="entry name" value="RNase_H"/>
    <property type="match status" value="1"/>
</dbReference>
<dbReference type="InterPro" id="IPR036397">
    <property type="entry name" value="RNaseH_sf"/>
</dbReference>
<sequence>MTSFTAELIAIKEAYKICINQKELNYVIFTDYQSIVKTLKYNVHNFAEHYIISDIIAMNSEALKSGKNIILCWIKAHIGIKNNEIVDNLAKKSTMKESALPTYQLPMGDIIAIIRSIKRTKWQEQYNNSDKGKYYKKIHPTLPIKTWFNQVSNRGFIKTICRIRSNHCLTPVYKREIGLVDNDECLCGELADLQHTYLCC</sequence>
<proteinExistence type="predicted"/>
<gene>
    <name evidence="2" type="primary">LOC114333026</name>
</gene>
<evidence type="ECO:0000259" key="1">
    <source>
        <dbReference type="PROSITE" id="PS50879"/>
    </source>
</evidence>
<name>A0A6P7G0N9_DIAVI</name>
<protein>
    <submittedName>
        <fullName evidence="2">Uncharacterized protein LOC114333026</fullName>
    </submittedName>
</protein>
<dbReference type="InParanoid" id="A0A6P7G0N9"/>
<dbReference type="RefSeq" id="XP_028138643.1">
    <property type="nucleotide sequence ID" value="XM_028282842.1"/>
</dbReference>
<dbReference type="GO" id="GO:0004523">
    <property type="term" value="F:RNA-DNA hybrid ribonuclease activity"/>
    <property type="evidence" value="ECO:0007669"/>
    <property type="project" value="InterPro"/>
</dbReference>
<dbReference type="InterPro" id="IPR012337">
    <property type="entry name" value="RNaseH-like_sf"/>
</dbReference>
<dbReference type="InterPro" id="IPR002156">
    <property type="entry name" value="RNaseH_domain"/>
</dbReference>
<reference evidence="2" key="1">
    <citation type="submission" date="2025-08" db="UniProtKB">
        <authorList>
            <consortium name="RefSeq"/>
        </authorList>
    </citation>
    <scope>IDENTIFICATION</scope>
    <source>
        <tissue evidence="2">Whole insect</tissue>
    </source>
</reference>
<feature type="domain" description="RNase H type-1" evidence="1">
    <location>
        <begin position="1"/>
        <end position="95"/>
    </location>
</feature>
<dbReference type="AlphaFoldDB" id="A0A6P7G0N9"/>
<evidence type="ECO:0000313" key="2">
    <source>
        <dbReference type="RefSeq" id="XP_028138643.1"/>
    </source>
</evidence>
<organism evidence="2">
    <name type="scientific">Diabrotica virgifera virgifera</name>
    <name type="common">western corn rootworm</name>
    <dbReference type="NCBI Taxonomy" id="50390"/>
    <lineage>
        <taxon>Eukaryota</taxon>
        <taxon>Metazoa</taxon>
        <taxon>Ecdysozoa</taxon>
        <taxon>Arthropoda</taxon>
        <taxon>Hexapoda</taxon>
        <taxon>Insecta</taxon>
        <taxon>Pterygota</taxon>
        <taxon>Neoptera</taxon>
        <taxon>Endopterygota</taxon>
        <taxon>Coleoptera</taxon>
        <taxon>Polyphaga</taxon>
        <taxon>Cucujiformia</taxon>
        <taxon>Chrysomeloidea</taxon>
        <taxon>Chrysomelidae</taxon>
        <taxon>Galerucinae</taxon>
        <taxon>Diabroticina</taxon>
        <taxon>Diabroticites</taxon>
        <taxon>Diabrotica</taxon>
    </lineage>
</organism>